<evidence type="ECO:0000256" key="9">
    <source>
        <dbReference type="SAM" id="SignalP"/>
    </source>
</evidence>
<comment type="catalytic activity">
    <reaction evidence="1">
        <text>ATP + protein L-histidine = ADP + protein N-phospho-L-histidine.</text>
        <dbReference type="EC" id="2.7.13.3"/>
    </reaction>
</comment>
<dbReference type="RefSeq" id="WP_002704145.1">
    <property type="nucleotide sequence ID" value="NZ_AAWS01000061.1"/>
</dbReference>
<evidence type="ECO:0000256" key="3">
    <source>
        <dbReference type="ARBA" id="ARBA00022553"/>
    </source>
</evidence>
<dbReference type="InterPro" id="IPR036890">
    <property type="entry name" value="HATPase_C_sf"/>
</dbReference>
<keyword evidence="3" id="KW-0597">Phosphoprotein</keyword>
<dbReference type="eggNOG" id="COG2205">
    <property type="taxonomic scope" value="Bacteria"/>
</dbReference>
<gene>
    <name evidence="11" type="ORF">M23134_04569</name>
</gene>
<feature type="signal peptide" evidence="9">
    <location>
        <begin position="1"/>
        <end position="22"/>
    </location>
</feature>
<dbReference type="Gene3D" id="3.30.565.10">
    <property type="entry name" value="Histidine kinase-like ATPase, C-terminal domain"/>
    <property type="match status" value="1"/>
</dbReference>
<feature type="region of interest" description="Disordered" evidence="7">
    <location>
        <begin position="543"/>
        <end position="563"/>
    </location>
</feature>
<keyword evidence="12" id="KW-1185">Reference proteome</keyword>
<evidence type="ECO:0000256" key="2">
    <source>
        <dbReference type="ARBA" id="ARBA00012438"/>
    </source>
</evidence>
<evidence type="ECO:0000256" key="4">
    <source>
        <dbReference type="ARBA" id="ARBA00022679"/>
    </source>
</evidence>
<evidence type="ECO:0000256" key="7">
    <source>
        <dbReference type="SAM" id="MobiDB-lite"/>
    </source>
</evidence>
<dbReference type="SMART" id="SM00387">
    <property type="entry name" value="HATPase_c"/>
    <property type="match status" value="1"/>
</dbReference>
<keyword evidence="8" id="KW-0812">Transmembrane</keyword>
<protein>
    <recommendedName>
        <fullName evidence="2">histidine kinase</fullName>
        <ecNumber evidence="2">2.7.13.3</ecNumber>
    </recommendedName>
</protein>
<keyword evidence="4" id="KW-0808">Transferase</keyword>
<dbReference type="InterPro" id="IPR003594">
    <property type="entry name" value="HATPase_dom"/>
</dbReference>
<dbReference type="OrthoDB" id="9813151at2"/>
<feature type="domain" description="Histidine kinase" evidence="10">
    <location>
        <begin position="319"/>
        <end position="534"/>
    </location>
</feature>
<keyword evidence="9" id="KW-0732">Signal</keyword>
<evidence type="ECO:0000256" key="1">
    <source>
        <dbReference type="ARBA" id="ARBA00000085"/>
    </source>
</evidence>
<dbReference type="EC" id="2.7.13.3" evidence="2"/>
<dbReference type="SUPFAM" id="SSF47384">
    <property type="entry name" value="Homodimeric domain of signal transducing histidine kinase"/>
    <property type="match status" value="1"/>
</dbReference>
<dbReference type="Proteomes" id="UP000004095">
    <property type="component" value="Unassembled WGS sequence"/>
</dbReference>
<evidence type="ECO:0000256" key="6">
    <source>
        <dbReference type="ARBA" id="ARBA00023012"/>
    </source>
</evidence>
<dbReference type="EMBL" id="AAWS01000061">
    <property type="protein sequence ID" value="EAY24786.1"/>
    <property type="molecule type" value="Genomic_DNA"/>
</dbReference>
<dbReference type="SUPFAM" id="SSF55874">
    <property type="entry name" value="ATPase domain of HSP90 chaperone/DNA topoisomerase II/histidine kinase"/>
    <property type="match status" value="1"/>
</dbReference>
<dbReference type="PROSITE" id="PS50109">
    <property type="entry name" value="HIS_KIN"/>
    <property type="match status" value="1"/>
</dbReference>
<dbReference type="InterPro" id="IPR005467">
    <property type="entry name" value="His_kinase_dom"/>
</dbReference>
<dbReference type="InterPro" id="IPR004358">
    <property type="entry name" value="Sig_transdc_His_kin-like_C"/>
</dbReference>
<dbReference type="Pfam" id="PF02518">
    <property type="entry name" value="HATPase_c"/>
    <property type="match status" value="1"/>
</dbReference>
<evidence type="ECO:0000256" key="8">
    <source>
        <dbReference type="SAM" id="Phobius"/>
    </source>
</evidence>
<dbReference type="GO" id="GO:0000155">
    <property type="term" value="F:phosphorelay sensor kinase activity"/>
    <property type="evidence" value="ECO:0007669"/>
    <property type="project" value="InterPro"/>
</dbReference>
<evidence type="ECO:0000259" key="10">
    <source>
        <dbReference type="PROSITE" id="PS50109"/>
    </source>
</evidence>
<comment type="caution">
    <text evidence="11">The sequence shown here is derived from an EMBL/GenBank/DDBJ whole genome shotgun (WGS) entry which is preliminary data.</text>
</comment>
<proteinExistence type="predicted"/>
<evidence type="ECO:0000313" key="12">
    <source>
        <dbReference type="Proteomes" id="UP000004095"/>
    </source>
</evidence>
<evidence type="ECO:0000313" key="11">
    <source>
        <dbReference type="EMBL" id="EAY24786.1"/>
    </source>
</evidence>
<accession>A1ZXV7</accession>
<feature type="chain" id="PRO_5002642030" description="histidine kinase" evidence="9">
    <location>
        <begin position="23"/>
        <end position="639"/>
    </location>
</feature>
<dbReference type="PANTHER" id="PTHR43711">
    <property type="entry name" value="TWO-COMPONENT HISTIDINE KINASE"/>
    <property type="match status" value="1"/>
</dbReference>
<dbReference type="CDD" id="cd00082">
    <property type="entry name" value="HisKA"/>
    <property type="match status" value="1"/>
</dbReference>
<dbReference type="InterPro" id="IPR036097">
    <property type="entry name" value="HisK_dim/P_sf"/>
</dbReference>
<keyword evidence="6" id="KW-0902">Two-component regulatory system</keyword>
<name>A1ZXV7_MICM2</name>
<dbReference type="Pfam" id="PF00512">
    <property type="entry name" value="HisKA"/>
    <property type="match status" value="1"/>
</dbReference>
<dbReference type="SMART" id="SM00388">
    <property type="entry name" value="HisKA"/>
    <property type="match status" value="1"/>
</dbReference>
<keyword evidence="8" id="KW-1133">Transmembrane helix</keyword>
<evidence type="ECO:0000256" key="5">
    <source>
        <dbReference type="ARBA" id="ARBA00022777"/>
    </source>
</evidence>
<dbReference type="InterPro" id="IPR003661">
    <property type="entry name" value="HisK_dim/P_dom"/>
</dbReference>
<keyword evidence="8" id="KW-0472">Membrane</keyword>
<dbReference type="AlphaFoldDB" id="A1ZXV7"/>
<organism evidence="11 12">
    <name type="scientific">Microscilla marina ATCC 23134</name>
    <dbReference type="NCBI Taxonomy" id="313606"/>
    <lineage>
        <taxon>Bacteria</taxon>
        <taxon>Pseudomonadati</taxon>
        <taxon>Bacteroidota</taxon>
        <taxon>Cytophagia</taxon>
        <taxon>Cytophagales</taxon>
        <taxon>Microscillaceae</taxon>
        <taxon>Microscilla</taxon>
    </lineage>
</organism>
<keyword evidence="5" id="KW-0418">Kinase</keyword>
<sequence length="639" mass="72592">MKYPFYIFFISFCSLLYTTAYTQTVLSGKVVDDKSLPVDHAKVYLKNFPNYYTLTNRLGNFKLEITVSPDQFDIGKMAARKKGFEMKTPAQIRGNQVLMKLYKQVPKQQVTTTKLPLIAENTIEKIDDPKTRTRSIINKLKKGKPLHPAEVEHLAGLVFKIDRLTNQILLDKETNKQTIDSLKQEIGTLKESMVSTQGSHNELVQGKLAQLNKSLKEKDELLAHNIQKRQEAEQRKQDLVKVRKKKTQWQIFGLVALVLVLMILLVVFYLRSRGRKRLQQTLLEAQRSKDDLAKGQQEIKVKNDELEQIQTSKEILTTTIAHDLRNPLNVIMGYSTEETADCPKETLKTRLGEIHFASQRIESYIDDIVAIQKYAYSGLKVATESNSLYEVAEMAVAQMRPFIKQKSLQVHNNFPENLYSLFNFKFIERVFINLLNNAIKFTPTGGSIRFDAEVKGQVIHVSFSDTGEGISKEKFKEIFEPFVNKDARHFASETSSSLGLVFCKIALESHGSKIGVTSELGQGTTFTFDLAYTHKKPQKSYLPGKTSVSTLNGKSKKNGTAPIGAQGTIQLSEEDKSVLRPFVKELNHYELYEVSDLEEVLARLNTSENANLAQWKKALQNAIDNYNELEYKELVKSIA</sequence>
<feature type="transmembrane region" description="Helical" evidence="8">
    <location>
        <begin position="249"/>
        <end position="270"/>
    </location>
</feature>
<dbReference type="PANTHER" id="PTHR43711:SF31">
    <property type="entry name" value="HISTIDINE KINASE"/>
    <property type="match status" value="1"/>
</dbReference>
<dbReference type="InterPro" id="IPR050736">
    <property type="entry name" value="Sensor_HK_Regulatory"/>
</dbReference>
<reference evidence="11 12" key="1">
    <citation type="submission" date="2007-01" db="EMBL/GenBank/DDBJ databases">
        <authorList>
            <person name="Haygood M."/>
            <person name="Podell S."/>
            <person name="Anderson C."/>
            <person name="Hopkinson B."/>
            <person name="Roe K."/>
            <person name="Barbeau K."/>
            <person name="Gaasterland T."/>
            <person name="Ferriera S."/>
            <person name="Johnson J."/>
            <person name="Kravitz S."/>
            <person name="Beeson K."/>
            <person name="Sutton G."/>
            <person name="Rogers Y.-H."/>
            <person name="Friedman R."/>
            <person name="Frazier M."/>
            <person name="Venter J.C."/>
        </authorList>
    </citation>
    <scope>NUCLEOTIDE SEQUENCE [LARGE SCALE GENOMIC DNA]</scope>
    <source>
        <strain evidence="11 12">ATCC 23134</strain>
    </source>
</reference>
<dbReference type="PRINTS" id="PR00344">
    <property type="entry name" value="BCTRLSENSOR"/>
</dbReference>
<dbReference type="Gene3D" id="1.10.287.130">
    <property type="match status" value="1"/>
</dbReference>